<dbReference type="Proteomes" id="UP000798662">
    <property type="component" value="Chromosome 2"/>
</dbReference>
<proteinExistence type="predicted"/>
<sequence length="421" mass="45502">MAFGRHLLLLFALPLNPTMTSYAKPGVRTTSVNYSAFDHLHFYVGNAAQAAAYYITRFGFSPLAYRGLETGSRSILTHVVKQGDITLAFSSALTPDNADMSRHLAAHGDGVHDVAFRVDDAAAAYAMAVEAGGPDVSVSPPQELKDESGAVTVATIRAAWPDTTHTFVQRSAYEGAFLPGYRDSRPAGEGNGGGGRGGSVGDPLVTLVGTPGLGVIDHVVSNHADGNMEGVVSWYERVLGWHRFWSVDDKQMHTEYSALRSVVVADPDEVIKMPINEPAPGRRRSQIQEYLDYYGGAGVQHVALRTTDILRAVSTLRARGVTFITVPGTYYEDLRRRLAVAAAEPGGVSVAEDLDALQELGVLVDFDETGYLLQIFTQPVGERPTLFLEIIQRAGNEGFGVGNFKSLFEAIEREQASRNNL</sequence>
<evidence type="ECO:0000313" key="2">
    <source>
        <dbReference type="Proteomes" id="UP000798662"/>
    </source>
</evidence>
<protein>
    <submittedName>
        <fullName evidence="1">Uncharacterized protein</fullName>
    </submittedName>
</protein>
<accession>A0ACC3C576</accession>
<gene>
    <name evidence="1" type="ORF">I4F81_007639</name>
</gene>
<dbReference type="EMBL" id="CM020619">
    <property type="protein sequence ID" value="KAK1865104.1"/>
    <property type="molecule type" value="Genomic_DNA"/>
</dbReference>
<name>A0ACC3C576_PYRYE</name>
<keyword evidence="2" id="KW-1185">Reference proteome</keyword>
<comment type="caution">
    <text evidence="1">The sequence shown here is derived from an EMBL/GenBank/DDBJ whole genome shotgun (WGS) entry which is preliminary data.</text>
</comment>
<organism evidence="1 2">
    <name type="scientific">Pyropia yezoensis</name>
    <name type="common">Susabi-nori</name>
    <name type="synonym">Porphyra yezoensis</name>
    <dbReference type="NCBI Taxonomy" id="2788"/>
    <lineage>
        <taxon>Eukaryota</taxon>
        <taxon>Rhodophyta</taxon>
        <taxon>Bangiophyceae</taxon>
        <taxon>Bangiales</taxon>
        <taxon>Bangiaceae</taxon>
        <taxon>Pyropia</taxon>
    </lineage>
</organism>
<evidence type="ECO:0000313" key="1">
    <source>
        <dbReference type="EMBL" id="KAK1865104.1"/>
    </source>
</evidence>
<reference evidence="1" key="1">
    <citation type="submission" date="2019-11" db="EMBL/GenBank/DDBJ databases">
        <title>Nori genome reveals adaptations in red seaweeds to the harsh intertidal environment.</title>
        <authorList>
            <person name="Wang D."/>
            <person name="Mao Y."/>
        </authorList>
    </citation>
    <scope>NUCLEOTIDE SEQUENCE</scope>
    <source>
        <tissue evidence="1">Gametophyte</tissue>
    </source>
</reference>